<dbReference type="InterPro" id="IPR036388">
    <property type="entry name" value="WH-like_DNA-bd_sf"/>
</dbReference>
<name>A0A9D0ZEZ2_9FIRM</name>
<dbReference type="AlphaFoldDB" id="A0A9D0ZEZ2"/>
<dbReference type="EMBL" id="DVGA01000087">
    <property type="protein sequence ID" value="HIQ79213.1"/>
    <property type="molecule type" value="Genomic_DNA"/>
</dbReference>
<dbReference type="SUPFAM" id="SSF46785">
    <property type="entry name" value="Winged helix' DNA-binding domain"/>
    <property type="match status" value="1"/>
</dbReference>
<dbReference type="InterPro" id="IPR004173">
    <property type="entry name" value="3H_domain"/>
</dbReference>
<dbReference type="InterPro" id="IPR013196">
    <property type="entry name" value="HTH_11"/>
</dbReference>
<accession>A0A9D0ZEZ2</accession>
<evidence type="ECO:0000259" key="3">
    <source>
        <dbReference type="Pfam" id="PF08279"/>
    </source>
</evidence>
<dbReference type="InterPro" id="IPR036390">
    <property type="entry name" value="WH_DNA-bd_sf"/>
</dbReference>
<dbReference type="SUPFAM" id="SSF75500">
    <property type="entry name" value="Putative transcriptional regulator TM1602, C-terminal domain"/>
    <property type="match status" value="1"/>
</dbReference>
<dbReference type="GO" id="GO:0046872">
    <property type="term" value="F:metal ion binding"/>
    <property type="evidence" value="ECO:0007669"/>
    <property type="project" value="UniProtKB-KW"/>
</dbReference>
<dbReference type="Gene3D" id="3.30.1340.20">
    <property type="entry name" value="3H domain"/>
    <property type="match status" value="1"/>
</dbReference>
<dbReference type="Proteomes" id="UP000824262">
    <property type="component" value="Unassembled WGS sequence"/>
</dbReference>
<evidence type="ECO:0000313" key="4">
    <source>
        <dbReference type="EMBL" id="HIQ79213.1"/>
    </source>
</evidence>
<dbReference type="PANTHER" id="PTHR40068">
    <property type="entry name" value="TRANSCRIPTION REPRESSOR NIAR-RELATED"/>
    <property type="match status" value="1"/>
</dbReference>
<dbReference type="Pfam" id="PF02829">
    <property type="entry name" value="3H"/>
    <property type="match status" value="1"/>
</dbReference>
<feature type="domain" description="Helix-turn-helix type 11" evidence="3">
    <location>
        <begin position="6"/>
        <end position="58"/>
    </location>
</feature>
<feature type="domain" description="3H" evidence="2">
    <location>
        <begin position="72"/>
        <end position="168"/>
    </location>
</feature>
<organism evidence="4 5">
    <name type="scientific">Candidatus Scatomorpha intestinavium</name>
    <dbReference type="NCBI Taxonomy" id="2840922"/>
    <lineage>
        <taxon>Bacteria</taxon>
        <taxon>Bacillati</taxon>
        <taxon>Bacillota</taxon>
        <taxon>Clostridia</taxon>
        <taxon>Eubacteriales</taxon>
        <taxon>Candidatus Scatomorpha</taxon>
    </lineage>
</organism>
<evidence type="ECO:0000313" key="5">
    <source>
        <dbReference type="Proteomes" id="UP000824262"/>
    </source>
</evidence>
<reference evidence="4" key="1">
    <citation type="submission" date="2020-10" db="EMBL/GenBank/DDBJ databases">
        <authorList>
            <person name="Gilroy R."/>
        </authorList>
    </citation>
    <scope>NUCLEOTIDE SEQUENCE</scope>
    <source>
        <strain evidence="4">ChiBcolR7-354</strain>
    </source>
</reference>
<dbReference type="PANTHER" id="PTHR40068:SF1">
    <property type="entry name" value="TRANSCRIPTION REPRESSOR NIAR-RELATED"/>
    <property type="match status" value="1"/>
</dbReference>
<feature type="binding site" evidence="1">
    <location>
        <position position="76"/>
    </location>
    <ligand>
        <name>Ni(2+)</name>
        <dbReference type="ChEBI" id="CHEBI:49786"/>
    </ligand>
</feature>
<evidence type="ECO:0000259" key="2">
    <source>
        <dbReference type="Pfam" id="PF02829"/>
    </source>
</evidence>
<protein>
    <submittedName>
        <fullName evidence="4">Transcription repressor NadR</fullName>
    </submittedName>
</protein>
<dbReference type="InterPro" id="IPR026043">
    <property type="entry name" value="NadR"/>
</dbReference>
<gene>
    <name evidence="4" type="ORF">IAB77_08140</name>
</gene>
<dbReference type="PIRSF" id="PIRSF037847">
    <property type="entry name" value="NiaR"/>
    <property type="match status" value="1"/>
</dbReference>
<feature type="binding site" evidence="1">
    <location>
        <position position="143"/>
    </location>
    <ligand>
        <name>Ni(2+)</name>
        <dbReference type="ChEBI" id="CHEBI:49786"/>
    </ligand>
</feature>
<proteinExistence type="predicted"/>
<reference evidence="4" key="2">
    <citation type="journal article" date="2021" name="PeerJ">
        <title>Extensive microbial diversity within the chicken gut microbiome revealed by metagenomics and culture.</title>
        <authorList>
            <person name="Gilroy R."/>
            <person name="Ravi A."/>
            <person name="Getino M."/>
            <person name="Pursley I."/>
            <person name="Horton D.L."/>
            <person name="Alikhan N.F."/>
            <person name="Baker D."/>
            <person name="Gharbi K."/>
            <person name="Hall N."/>
            <person name="Watson M."/>
            <person name="Adriaenssens E.M."/>
            <person name="Foster-Nyarko E."/>
            <person name="Jarju S."/>
            <person name="Secka A."/>
            <person name="Antonio M."/>
            <person name="Oren A."/>
            <person name="Chaudhuri R.R."/>
            <person name="La Ragione R."/>
            <person name="Hildebrand F."/>
            <person name="Pallen M.J."/>
        </authorList>
    </citation>
    <scope>NUCLEOTIDE SEQUENCE</scope>
    <source>
        <strain evidence="4">ChiBcolR7-354</strain>
    </source>
</reference>
<comment type="caution">
    <text evidence="4">The sequence shown here is derived from an EMBL/GenBank/DDBJ whole genome shotgun (WGS) entry which is preliminary data.</text>
</comment>
<sequence length="170" mass="18014">MDAASRRRAIADALSAGEGPVAASALGERFGVSRQIIVGDIALLRASGIEITATPRGYVLGTGGAAGLRRTIACVHGFEGMERELNIMVDNGCTVLDVVIEHSVYGQLTGELHLKSRRDVQEFMARSREAGGSPLSTLTGGIHTHTLLCPDEASLRRTMDELRAAGMLLE</sequence>
<evidence type="ECO:0000256" key="1">
    <source>
        <dbReference type="PIRSR" id="PIRSR037847-1"/>
    </source>
</evidence>
<keyword evidence="1" id="KW-0479">Metal-binding</keyword>
<feature type="binding site" evidence="1">
    <location>
        <position position="84"/>
    </location>
    <ligand>
        <name>Ni(2+)</name>
        <dbReference type="ChEBI" id="CHEBI:49786"/>
    </ligand>
</feature>
<dbReference type="Pfam" id="PF08279">
    <property type="entry name" value="HTH_11"/>
    <property type="match status" value="1"/>
</dbReference>
<dbReference type="InterPro" id="IPR035922">
    <property type="entry name" value="3H_dom_sf"/>
</dbReference>
<keyword evidence="1" id="KW-0533">Nickel</keyword>
<feature type="binding site" evidence="1">
    <location>
        <position position="145"/>
    </location>
    <ligand>
        <name>Ni(2+)</name>
        <dbReference type="ChEBI" id="CHEBI:49786"/>
    </ligand>
</feature>
<dbReference type="Gene3D" id="1.10.10.10">
    <property type="entry name" value="Winged helix-like DNA-binding domain superfamily/Winged helix DNA-binding domain"/>
    <property type="match status" value="1"/>
</dbReference>